<protein>
    <recommendedName>
        <fullName evidence="1">site-specific DNA-methyltransferase (adenine-specific)</fullName>
        <ecNumber evidence="1">2.1.1.72</ecNumber>
    </recommendedName>
</protein>
<dbReference type="PANTHER" id="PTHR42933:SF3">
    <property type="entry name" value="TYPE I RESTRICTION ENZYME MJAVIII METHYLASE SUBUNIT"/>
    <property type="match status" value="1"/>
</dbReference>
<dbReference type="AlphaFoldDB" id="A0A8J3IPT8"/>
<reference evidence="9" key="1">
    <citation type="submission" date="2020-10" db="EMBL/GenBank/DDBJ databases">
        <title>Taxonomic study of unclassified bacteria belonging to the class Ktedonobacteria.</title>
        <authorList>
            <person name="Yabe S."/>
            <person name="Wang C.M."/>
            <person name="Zheng Y."/>
            <person name="Sakai Y."/>
            <person name="Cavaletti L."/>
            <person name="Monciardini P."/>
            <person name="Donadio S."/>
        </authorList>
    </citation>
    <scope>NUCLEOTIDE SEQUENCE</scope>
    <source>
        <strain evidence="9">ID150040</strain>
    </source>
</reference>
<dbReference type="PANTHER" id="PTHR42933">
    <property type="entry name" value="SLR6095 PROTEIN"/>
    <property type="match status" value="1"/>
</dbReference>
<accession>A0A8J3IPT8</accession>
<dbReference type="InterPro" id="IPR029063">
    <property type="entry name" value="SAM-dependent_MTases_sf"/>
</dbReference>
<dbReference type="Pfam" id="PF02384">
    <property type="entry name" value="N6_Mtase"/>
    <property type="match status" value="1"/>
</dbReference>
<proteinExistence type="predicted"/>
<feature type="domain" description="DNA methylase adenine-specific" evidence="8">
    <location>
        <begin position="102"/>
        <end position="328"/>
    </location>
</feature>
<dbReference type="PRINTS" id="PR00507">
    <property type="entry name" value="N12N6MTFRASE"/>
</dbReference>
<evidence type="ECO:0000313" key="9">
    <source>
        <dbReference type="EMBL" id="GHO96275.1"/>
    </source>
</evidence>
<evidence type="ECO:0000256" key="4">
    <source>
        <dbReference type="ARBA" id="ARBA00022691"/>
    </source>
</evidence>
<evidence type="ECO:0000256" key="7">
    <source>
        <dbReference type="SAM" id="MobiDB-lite"/>
    </source>
</evidence>
<sequence>MGTIDEEIQKILNEIWLMFNRSSIVDNREIIEYIALLLLEIAGKKLLLLADFIPRRPRKPYNGQEEEIKEKLVEASRLAQGEGNLFDRYVLFHAFDSAQKESYPIPRHIERFMLNVLEIASEDTFADFTCGSGGFLVNRYVTNNTHTGTSVGIDISPEWVRIAAANVVLHNLSTETVQLYNGDAFILCHRNFAGTEFDRIAMAPPFGITIDERTARETMNVTNGRASELLFTSLALNKLKEGGRAIIMVPESLLTDKKSTMKLKRTILEKHTMRAVVLLGEGALYPFNHKNVGLLLLERDRQQTVHPWLFNVENDGYTRRRNRNITAEAASGNDLETITEVLRLREPDFWPIPRNDGNPDTTLFSVFPLHSTEQPSKVHFVIKVMEQAILTSIWRIEENKEGSENRHYFFAKASIPGQAVQYIALPLDKVDIQPTDIEHGEDDIAWLKTLDEKRTGVILFASNTPGQTVAILADGRLLGCTRTVEAIQTGNYNIRPVDYFNDLVQRQVLSDAQLQKTQQPTSQRVQPEVDESGVETRSDIAESLGEEGSALDSLNTIKRLHNQIRQRADYLLGQLETRPFVDLPPRVCDLSSLTLPHHLGNQQDTIWKAIKQFVDPEGHALYFTQYQLLQKLEEKDVVKVQHTLEILTRMGVLVHVHINHSDKGVVNCYRLPTEHDQVSLGESLSSKEERI</sequence>
<evidence type="ECO:0000256" key="2">
    <source>
        <dbReference type="ARBA" id="ARBA00022603"/>
    </source>
</evidence>
<evidence type="ECO:0000259" key="8">
    <source>
        <dbReference type="Pfam" id="PF02384"/>
    </source>
</evidence>
<dbReference type="GO" id="GO:0009007">
    <property type="term" value="F:site-specific DNA-methyltransferase (adenine-specific) activity"/>
    <property type="evidence" value="ECO:0007669"/>
    <property type="project" value="UniProtKB-EC"/>
</dbReference>
<dbReference type="EC" id="2.1.1.72" evidence="1"/>
<dbReference type="Gene3D" id="3.40.50.150">
    <property type="entry name" value="Vaccinia Virus protein VP39"/>
    <property type="match status" value="1"/>
</dbReference>
<dbReference type="RefSeq" id="WP_220206913.1">
    <property type="nucleotide sequence ID" value="NZ_BNJK01000001.1"/>
</dbReference>
<comment type="caution">
    <text evidence="9">The sequence shown here is derived from an EMBL/GenBank/DDBJ whole genome shotgun (WGS) entry which is preliminary data.</text>
</comment>
<evidence type="ECO:0000313" key="10">
    <source>
        <dbReference type="Proteomes" id="UP000597444"/>
    </source>
</evidence>
<dbReference type="Proteomes" id="UP000597444">
    <property type="component" value="Unassembled WGS sequence"/>
</dbReference>
<dbReference type="GO" id="GO:0008170">
    <property type="term" value="F:N-methyltransferase activity"/>
    <property type="evidence" value="ECO:0007669"/>
    <property type="project" value="InterPro"/>
</dbReference>
<keyword evidence="10" id="KW-1185">Reference proteome</keyword>
<organism evidence="9 10">
    <name type="scientific">Reticulibacter mediterranei</name>
    <dbReference type="NCBI Taxonomy" id="2778369"/>
    <lineage>
        <taxon>Bacteria</taxon>
        <taxon>Bacillati</taxon>
        <taxon>Chloroflexota</taxon>
        <taxon>Ktedonobacteria</taxon>
        <taxon>Ktedonobacterales</taxon>
        <taxon>Reticulibacteraceae</taxon>
        <taxon>Reticulibacter</taxon>
    </lineage>
</organism>
<keyword evidence="4" id="KW-0949">S-adenosyl-L-methionine</keyword>
<dbReference type="SUPFAM" id="SSF53335">
    <property type="entry name" value="S-adenosyl-L-methionine-dependent methyltransferases"/>
    <property type="match status" value="1"/>
</dbReference>
<feature type="region of interest" description="Disordered" evidence="7">
    <location>
        <begin position="514"/>
        <end position="538"/>
    </location>
</feature>
<dbReference type="GO" id="GO:0009307">
    <property type="term" value="P:DNA restriction-modification system"/>
    <property type="evidence" value="ECO:0007669"/>
    <property type="project" value="UniProtKB-KW"/>
</dbReference>
<dbReference type="GO" id="GO:0003677">
    <property type="term" value="F:DNA binding"/>
    <property type="evidence" value="ECO:0007669"/>
    <property type="project" value="InterPro"/>
</dbReference>
<evidence type="ECO:0000256" key="1">
    <source>
        <dbReference type="ARBA" id="ARBA00011900"/>
    </source>
</evidence>
<gene>
    <name evidence="9" type="ORF">KSF_063230</name>
</gene>
<dbReference type="InterPro" id="IPR003356">
    <property type="entry name" value="DNA_methylase_A-5"/>
</dbReference>
<dbReference type="GO" id="GO:0032259">
    <property type="term" value="P:methylation"/>
    <property type="evidence" value="ECO:0007669"/>
    <property type="project" value="UniProtKB-KW"/>
</dbReference>
<keyword evidence="3" id="KW-0808">Transferase</keyword>
<feature type="compositionally biased region" description="Polar residues" evidence="7">
    <location>
        <begin position="514"/>
        <end position="525"/>
    </location>
</feature>
<comment type="catalytic activity">
    <reaction evidence="6">
        <text>a 2'-deoxyadenosine in DNA + S-adenosyl-L-methionine = an N(6)-methyl-2'-deoxyadenosine in DNA + S-adenosyl-L-homocysteine + H(+)</text>
        <dbReference type="Rhea" id="RHEA:15197"/>
        <dbReference type="Rhea" id="RHEA-COMP:12418"/>
        <dbReference type="Rhea" id="RHEA-COMP:12419"/>
        <dbReference type="ChEBI" id="CHEBI:15378"/>
        <dbReference type="ChEBI" id="CHEBI:57856"/>
        <dbReference type="ChEBI" id="CHEBI:59789"/>
        <dbReference type="ChEBI" id="CHEBI:90615"/>
        <dbReference type="ChEBI" id="CHEBI:90616"/>
        <dbReference type="EC" id="2.1.1.72"/>
    </reaction>
</comment>
<evidence type="ECO:0000256" key="5">
    <source>
        <dbReference type="ARBA" id="ARBA00022747"/>
    </source>
</evidence>
<keyword evidence="5" id="KW-0680">Restriction system</keyword>
<evidence type="ECO:0000256" key="6">
    <source>
        <dbReference type="ARBA" id="ARBA00047942"/>
    </source>
</evidence>
<evidence type="ECO:0000256" key="3">
    <source>
        <dbReference type="ARBA" id="ARBA00022679"/>
    </source>
</evidence>
<dbReference type="EMBL" id="BNJK01000001">
    <property type="protein sequence ID" value="GHO96275.1"/>
    <property type="molecule type" value="Genomic_DNA"/>
</dbReference>
<name>A0A8J3IPT8_9CHLR</name>
<keyword evidence="2" id="KW-0489">Methyltransferase</keyword>
<dbReference type="InterPro" id="IPR051537">
    <property type="entry name" value="DNA_Adenine_Mtase"/>
</dbReference>